<dbReference type="InterPro" id="IPR018378">
    <property type="entry name" value="C-type_lectin_CS"/>
</dbReference>
<dbReference type="PANTHER" id="PTHR22803">
    <property type="entry name" value="MANNOSE, PHOSPHOLIPASE, LECTIN RECEPTOR RELATED"/>
    <property type="match status" value="1"/>
</dbReference>
<dbReference type="Gene3D" id="3.10.100.10">
    <property type="entry name" value="Mannose-Binding Protein A, subunit A"/>
    <property type="match status" value="1"/>
</dbReference>
<accession>A0AAN9A1I9</accession>
<name>A0AAN9A1I9_HALRR</name>
<evidence type="ECO:0000256" key="1">
    <source>
        <dbReference type="ARBA" id="ARBA00023157"/>
    </source>
</evidence>
<dbReference type="InterPro" id="IPR001304">
    <property type="entry name" value="C-type_lectin-like"/>
</dbReference>
<sequence>SIPSYDNWDSGQPNNYRKNGEDQDCAMLFLGKWNDNQCSQKLPFICQIVFVEV</sequence>
<evidence type="ECO:0000259" key="2">
    <source>
        <dbReference type="PROSITE" id="PS50041"/>
    </source>
</evidence>
<evidence type="ECO:0000313" key="3">
    <source>
        <dbReference type="EMBL" id="KAK7076956.1"/>
    </source>
</evidence>
<comment type="caution">
    <text evidence="3">The sequence shown here is derived from an EMBL/GenBank/DDBJ whole genome shotgun (WGS) entry which is preliminary data.</text>
</comment>
<gene>
    <name evidence="3" type="ORF">SK128_018052</name>
</gene>
<feature type="domain" description="C-type lectin" evidence="2">
    <location>
        <begin position="1"/>
        <end position="47"/>
    </location>
</feature>
<keyword evidence="4" id="KW-1185">Reference proteome</keyword>
<dbReference type="SUPFAM" id="SSF56436">
    <property type="entry name" value="C-type lectin-like"/>
    <property type="match status" value="1"/>
</dbReference>
<dbReference type="InterPro" id="IPR016187">
    <property type="entry name" value="CTDL_fold"/>
</dbReference>
<dbReference type="EMBL" id="JAXCGZ010009503">
    <property type="protein sequence ID" value="KAK7076956.1"/>
    <property type="molecule type" value="Genomic_DNA"/>
</dbReference>
<dbReference type="AlphaFoldDB" id="A0AAN9A1I9"/>
<feature type="non-terminal residue" evidence="3">
    <location>
        <position position="1"/>
    </location>
</feature>
<organism evidence="3 4">
    <name type="scientific">Halocaridina rubra</name>
    <name type="common">Hawaiian red shrimp</name>
    <dbReference type="NCBI Taxonomy" id="373956"/>
    <lineage>
        <taxon>Eukaryota</taxon>
        <taxon>Metazoa</taxon>
        <taxon>Ecdysozoa</taxon>
        <taxon>Arthropoda</taxon>
        <taxon>Crustacea</taxon>
        <taxon>Multicrustacea</taxon>
        <taxon>Malacostraca</taxon>
        <taxon>Eumalacostraca</taxon>
        <taxon>Eucarida</taxon>
        <taxon>Decapoda</taxon>
        <taxon>Pleocyemata</taxon>
        <taxon>Caridea</taxon>
        <taxon>Atyoidea</taxon>
        <taxon>Atyidae</taxon>
        <taxon>Halocaridina</taxon>
    </lineage>
</organism>
<dbReference type="InterPro" id="IPR016186">
    <property type="entry name" value="C-type_lectin-like/link_sf"/>
</dbReference>
<proteinExistence type="predicted"/>
<dbReference type="Pfam" id="PF00059">
    <property type="entry name" value="Lectin_C"/>
    <property type="match status" value="1"/>
</dbReference>
<protein>
    <recommendedName>
        <fullName evidence="2">C-type lectin domain-containing protein</fullName>
    </recommendedName>
</protein>
<dbReference type="InterPro" id="IPR050111">
    <property type="entry name" value="C-type_lectin/snaclec_domain"/>
</dbReference>
<reference evidence="3 4" key="1">
    <citation type="submission" date="2023-11" db="EMBL/GenBank/DDBJ databases">
        <title>Halocaridina rubra genome assembly.</title>
        <authorList>
            <person name="Smith C."/>
        </authorList>
    </citation>
    <scope>NUCLEOTIDE SEQUENCE [LARGE SCALE GENOMIC DNA]</scope>
    <source>
        <strain evidence="3">EP-1</strain>
        <tissue evidence="3">Whole</tissue>
    </source>
</reference>
<dbReference type="PROSITE" id="PS00615">
    <property type="entry name" value="C_TYPE_LECTIN_1"/>
    <property type="match status" value="1"/>
</dbReference>
<dbReference type="PROSITE" id="PS50041">
    <property type="entry name" value="C_TYPE_LECTIN_2"/>
    <property type="match status" value="1"/>
</dbReference>
<evidence type="ECO:0000313" key="4">
    <source>
        <dbReference type="Proteomes" id="UP001381693"/>
    </source>
</evidence>
<keyword evidence="1" id="KW-1015">Disulfide bond</keyword>
<dbReference type="Proteomes" id="UP001381693">
    <property type="component" value="Unassembled WGS sequence"/>
</dbReference>